<evidence type="ECO:0000313" key="2">
    <source>
        <dbReference type="Proteomes" id="UP000683925"/>
    </source>
</evidence>
<dbReference type="EMBL" id="CAJJDP010000019">
    <property type="protein sequence ID" value="CAD8146951.1"/>
    <property type="molecule type" value="Genomic_DNA"/>
</dbReference>
<gene>
    <name evidence="1" type="ORF">POCTA_138.1.T0190188</name>
</gene>
<keyword evidence="2" id="KW-1185">Reference proteome</keyword>
<reference evidence="1" key="1">
    <citation type="submission" date="2021-01" db="EMBL/GenBank/DDBJ databases">
        <authorList>
            <consortium name="Genoscope - CEA"/>
            <person name="William W."/>
        </authorList>
    </citation>
    <scope>NUCLEOTIDE SEQUENCE</scope>
</reference>
<dbReference type="AlphaFoldDB" id="A0A8S1SZC9"/>
<accession>A0A8S1SZC9</accession>
<evidence type="ECO:0000313" key="1">
    <source>
        <dbReference type="EMBL" id="CAD8146951.1"/>
    </source>
</evidence>
<comment type="caution">
    <text evidence="1">The sequence shown here is derived from an EMBL/GenBank/DDBJ whole genome shotgun (WGS) entry which is preliminary data.</text>
</comment>
<protein>
    <submittedName>
        <fullName evidence="1">Uncharacterized protein</fullName>
    </submittedName>
</protein>
<sequence length="43" mass="5413">MYSIKLKKFIFNEYSQAKLNTSYSYQFQFKQFKLKYNKDNQKM</sequence>
<name>A0A8S1SZC9_PAROT</name>
<dbReference type="Proteomes" id="UP000683925">
    <property type="component" value="Unassembled WGS sequence"/>
</dbReference>
<organism evidence="1 2">
    <name type="scientific">Paramecium octaurelia</name>
    <dbReference type="NCBI Taxonomy" id="43137"/>
    <lineage>
        <taxon>Eukaryota</taxon>
        <taxon>Sar</taxon>
        <taxon>Alveolata</taxon>
        <taxon>Ciliophora</taxon>
        <taxon>Intramacronucleata</taxon>
        <taxon>Oligohymenophorea</taxon>
        <taxon>Peniculida</taxon>
        <taxon>Parameciidae</taxon>
        <taxon>Paramecium</taxon>
    </lineage>
</organism>
<proteinExistence type="predicted"/>